<gene>
    <name evidence="2" type="ORF">PARMNEM_LOCUS19559</name>
</gene>
<dbReference type="InterPro" id="IPR052160">
    <property type="entry name" value="Gypsy_RT_Integrase-like"/>
</dbReference>
<dbReference type="GO" id="GO:0003676">
    <property type="term" value="F:nucleic acid binding"/>
    <property type="evidence" value="ECO:0007669"/>
    <property type="project" value="InterPro"/>
</dbReference>
<dbReference type="Proteomes" id="UP001314205">
    <property type="component" value="Unassembled WGS sequence"/>
</dbReference>
<dbReference type="Gene3D" id="1.10.340.70">
    <property type="match status" value="1"/>
</dbReference>
<feature type="domain" description="Integrase zinc-binding" evidence="1">
    <location>
        <begin position="31"/>
        <end position="79"/>
    </location>
</feature>
<proteinExistence type="predicted"/>
<dbReference type="EMBL" id="CAVLGL010000126">
    <property type="protein sequence ID" value="CAK1600856.1"/>
    <property type="molecule type" value="Genomic_DNA"/>
</dbReference>
<dbReference type="Pfam" id="PF17921">
    <property type="entry name" value="Integrase_H2C2"/>
    <property type="match status" value="1"/>
</dbReference>
<dbReference type="PANTHER" id="PTHR47266">
    <property type="entry name" value="ENDONUCLEASE-RELATED"/>
    <property type="match status" value="1"/>
</dbReference>
<dbReference type="Gene3D" id="3.30.420.10">
    <property type="entry name" value="Ribonuclease H-like superfamily/Ribonuclease H"/>
    <property type="match status" value="1"/>
</dbReference>
<accession>A0AAV1M4I4</accession>
<keyword evidence="3" id="KW-1185">Reference proteome</keyword>
<protein>
    <recommendedName>
        <fullName evidence="1">Integrase zinc-binding domain-containing protein</fullName>
    </recommendedName>
</protein>
<evidence type="ECO:0000313" key="2">
    <source>
        <dbReference type="EMBL" id="CAK1600856.1"/>
    </source>
</evidence>
<dbReference type="InterPro" id="IPR036397">
    <property type="entry name" value="RNaseH_sf"/>
</dbReference>
<dbReference type="AlphaFoldDB" id="A0AAV1M4I4"/>
<name>A0AAV1M4I4_9NEOP</name>
<evidence type="ECO:0000313" key="3">
    <source>
        <dbReference type="Proteomes" id="UP001314205"/>
    </source>
</evidence>
<reference evidence="2 3" key="1">
    <citation type="submission" date="2023-11" db="EMBL/GenBank/DDBJ databases">
        <authorList>
            <person name="Hedman E."/>
            <person name="Englund M."/>
            <person name="Stromberg M."/>
            <person name="Nyberg Akerstrom W."/>
            <person name="Nylinder S."/>
            <person name="Jareborg N."/>
            <person name="Kallberg Y."/>
            <person name="Kronander E."/>
        </authorList>
    </citation>
    <scope>NUCLEOTIDE SEQUENCE [LARGE SCALE GENOMIC DNA]</scope>
</reference>
<organism evidence="2 3">
    <name type="scientific">Parnassius mnemosyne</name>
    <name type="common">clouded apollo</name>
    <dbReference type="NCBI Taxonomy" id="213953"/>
    <lineage>
        <taxon>Eukaryota</taxon>
        <taxon>Metazoa</taxon>
        <taxon>Ecdysozoa</taxon>
        <taxon>Arthropoda</taxon>
        <taxon>Hexapoda</taxon>
        <taxon>Insecta</taxon>
        <taxon>Pterygota</taxon>
        <taxon>Neoptera</taxon>
        <taxon>Endopterygota</taxon>
        <taxon>Lepidoptera</taxon>
        <taxon>Glossata</taxon>
        <taxon>Ditrysia</taxon>
        <taxon>Papilionoidea</taxon>
        <taxon>Papilionidae</taxon>
        <taxon>Parnassiinae</taxon>
        <taxon>Parnassini</taxon>
        <taxon>Parnassius</taxon>
        <taxon>Driopa</taxon>
    </lineage>
</organism>
<dbReference type="InterPro" id="IPR041588">
    <property type="entry name" value="Integrase_H2C2"/>
</dbReference>
<sequence>MESCAVNGKMVGEIAVIFKWLSLKLKYRMFYRWYHNDCSGGHLGVKRTLLKIPERFYWVRCCDDVEDWCRKFTNCAAVKECSRGALKLYNVCPPWERIALDVAGPFPESESGNKYFMVVIDYFSQ</sequence>
<comment type="caution">
    <text evidence="2">The sequence shown here is derived from an EMBL/GenBank/DDBJ whole genome shotgun (WGS) entry which is preliminary data.</text>
</comment>
<evidence type="ECO:0000259" key="1">
    <source>
        <dbReference type="Pfam" id="PF17921"/>
    </source>
</evidence>